<sequence length="220" mass="25511">MIDIDDMLFELKQEVRKVNTMKYLLIDSPFLNEVKEESEVKAQKKNKIFVECILKIVSCLIVFILFIFLLNKFSHGKVFSIAVVIVFLLLLFIAIYCIIEGLTCFSKLSGFKTFNELRKNVIYEAFNEKLHKHNFSTTQIEKYILPQLKEINKDRREASITTFLKISIPSILVSMIASWFTLIINTAVEEPALKEEEFNQVLGLWLIHGIQVMVGTDPIR</sequence>
<dbReference type="AlphaFoldDB" id="A0A653UPI3"/>
<feature type="transmembrane region" description="Helical" evidence="1">
    <location>
        <begin position="76"/>
        <end position="99"/>
    </location>
</feature>
<name>A0A653UPI3_BACAB</name>
<keyword evidence="1" id="KW-1133">Transmembrane helix</keyword>
<reference evidence="2 3" key="1">
    <citation type="submission" date="2019-10" db="EMBL/GenBank/DDBJ databases">
        <authorList>
            <person name="Karimi E."/>
        </authorList>
    </citation>
    <scope>NUCLEOTIDE SEQUENCE [LARGE SCALE GENOMIC DNA]</scope>
    <source>
        <strain evidence="2">Bacillus sp. 348</strain>
    </source>
</reference>
<dbReference type="Proteomes" id="UP000433089">
    <property type="component" value="Unassembled WGS sequence"/>
</dbReference>
<feature type="transmembrane region" description="Helical" evidence="1">
    <location>
        <begin position="163"/>
        <end position="184"/>
    </location>
</feature>
<protein>
    <submittedName>
        <fullName evidence="2">Uncharacterized protein</fullName>
    </submittedName>
</protein>
<evidence type="ECO:0000313" key="3">
    <source>
        <dbReference type="Proteomes" id="UP000433089"/>
    </source>
</evidence>
<dbReference type="RefSeq" id="WP_159159866.1">
    <property type="nucleotide sequence ID" value="NZ_LR732831.1"/>
</dbReference>
<accession>A0A653UPI3</accession>
<gene>
    <name evidence="2" type="ORF">BACI348_41823</name>
</gene>
<evidence type="ECO:0000313" key="2">
    <source>
        <dbReference type="EMBL" id="VXB89372.1"/>
    </source>
</evidence>
<organism evidence="2 3">
    <name type="scientific">Bacillus altitudinis</name>
    <dbReference type="NCBI Taxonomy" id="293387"/>
    <lineage>
        <taxon>Bacteria</taxon>
        <taxon>Bacillati</taxon>
        <taxon>Bacillota</taxon>
        <taxon>Bacilli</taxon>
        <taxon>Bacillales</taxon>
        <taxon>Bacillaceae</taxon>
        <taxon>Bacillus</taxon>
    </lineage>
</organism>
<feature type="transmembrane region" description="Helical" evidence="1">
    <location>
        <begin position="48"/>
        <end position="70"/>
    </location>
</feature>
<proteinExistence type="predicted"/>
<keyword evidence="1" id="KW-0812">Transmembrane</keyword>
<dbReference type="EMBL" id="CABWLH010000009">
    <property type="protein sequence ID" value="VXB89372.1"/>
    <property type="molecule type" value="Genomic_DNA"/>
</dbReference>
<evidence type="ECO:0000256" key="1">
    <source>
        <dbReference type="SAM" id="Phobius"/>
    </source>
</evidence>
<keyword evidence="1" id="KW-0472">Membrane</keyword>